<evidence type="ECO:0000313" key="2">
    <source>
        <dbReference type="Proteomes" id="UP000243006"/>
    </source>
</evidence>
<proteinExistence type="predicted"/>
<gene>
    <name evidence="1" type="ORF">D917_07083</name>
</gene>
<name>A0A1Y3EVZ9_9BILA</name>
<accession>A0A1Y3EVZ9</accession>
<evidence type="ECO:0000313" key="1">
    <source>
        <dbReference type="EMBL" id="OUC47238.1"/>
    </source>
</evidence>
<dbReference type="EMBL" id="LVZM01004950">
    <property type="protein sequence ID" value="OUC47238.1"/>
    <property type="molecule type" value="Genomic_DNA"/>
</dbReference>
<dbReference type="AlphaFoldDB" id="A0A1Y3EVZ9"/>
<comment type="caution">
    <text evidence="1">The sequence shown here is derived from an EMBL/GenBank/DDBJ whole genome shotgun (WGS) entry which is preliminary data.</text>
</comment>
<reference evidence="1 2" key="1">
    <citation type="submission" date="2015-04" db="EMBL/GenBank/DDBJ databases">
        <title>Draft genome of the roundworm Trichinella nativa.</title>
        <authorList>
            <person name="Mitreva M."/>
        </authorList>
    </citation>
    <scope>NUCLEOTIDE SEQUENCE [LARGE SCALE GENOMIC DNA]</scope>
    <source>
        <strain evidence="1 2">ISS45</strain>
    </source>
</reference>
<organism evidence="1 2">
    <name type="scientific">Trichinella nativa</name>
    <dbReference type="NCBI Taxonomy" id="6335"/>
    <lineage>
        <taxon>Eukaryota</taxon>
        <taxon>Metazoa</taxon>
        <taxon>Ecdysozoa</taxon>
        <taxon>Nematoda</taxon>
        <taxon>Enoplea</taxon>
        <taxon>Dorylaimia</taxon>
        <taxon>Trichinellida</taxon>
        <taxon>Trichinellidae</taxon>
        <taxon>Trichinella</taxon>
    </lineage>
</organism>
<sequence>MPIVITILQWNRPDIFFLNSQNRTLIFHRRWRDHSMSARASCCRQLESIKASVGCRTRWGGKVESSCNVADSNCLWSSAIPG</sequence>
<dbReference type="Proteomes" id="UP000243006">
    <property type="component" value="Unassembled WGS sequence"/>
</dbReference>
<protein>
    <submittedName>
        <fullName evidence="1">Uncharacterized protein</fullName>
    </submittedName>
</protein>